<dbReference type="GO" id="GO:0005737">
    <property type="term" value="C:cytoplasm"/>
    <property type="evidence" value="ECO:0007669"/>
    <property type="project" value="UniProtKB-SubCell"/>
</dbReference>
<keyword evidence="4 10" id="KW-0547">Nucleotide-binding</keyword>
<dbReference type="SUPFAM" id="SSF53623">
    <property type="entry name" value="MurD-like peptide ligases, catalytic domain"/>
    <property type="match status" value="1"/>
</dbReference>
<dbReference type="InterPro" id="IPR000713">
    <property type="entry name" value="Mur_ligase_N"/>
</dbReference>
<dbReference type="Pfam" id="PF02875">
    <property type="entry name" value="Mur_ligase_C"/>
    <property type="match status" value="1"/>
</dbReference>
<dbReference type="InterPro" id="IPR036615">
    <property type="entry name" value="Mur_ligase_C_dom_sf"/>
</dbReference>
<dbReference type="PANTHER" id="PTHR43024:SF1">
    <property type="entry name" value="UDP-N-ACETYLMURAMOYL-TRIPEPTIDE--D-ALANYL-D-ALANINE LIGASE"/>
    <property type="match status" value="1"/>
</dbReference>
<dbReference type="UniPathway" id="UPA00219"/>
<dbReference type="InterPro" id="IPR005863">
    <property type="entry name" value="UDP-N-AcMur_synth"/>
</dbReference>
<name>A0A8G2BID0_9PROT</name>
<protein>
    <recommendedName>
        <fullName evidence="10 11">UDP-N-acetylmuramoyl-tripeptide--D-alanyl-D-alanine ligase</fullName>
        <ecNumber evidence="10 11">6.3.2.10</ecNumber>
    </recommendedName>
    <alternativeName>
        <fullName evidence="10">D-alanyl-D-alanine-adding enzyme</fullName>
    </alternativeName>
</protein>
<dbReference type="Gene3D" id="3.40.1190.10">
    <property type="entry name" value="Mur-like, catalytic domain"/>
    <property type="match status" value="1"/>
</dbReference>
<dbReference type="HAMAP" id="MF_02019">
    <property type="entry name" value="MurF"/>
    <property type="match status" value="1"/>
</dbReference>
<dbReference type="GO" id="GO:0071555">
    <property type="term" value="P:cell wall organization"/>
    <property type="evidence" value="ECO:0007669"/>
    <property type="project" value="UniProtKB-KW"/>
</dbReference>
<evidence type="ECO:0000256" key="3">
    <source>
        <dbReference type="ARBA" id="ARBA00022618"/>
    </source>
</evidence>
<evidence type="ECO:0000313" key="16">
    <source>
        <dbReference type="Proteomes" id="UP000198615"/>
    </source>
</evidence>
<keyword evidence="7 10" id="KW-0573">Peptidoglycan synthesis</keyword>
<dbReference type="EMBL" id="FNBW01000007">
    <property type="protein sequence ID" value="SDF86220.1"/>
    <property type="molecule type" value="Genomic_DNA"/>
</dbReference>
<dbReference type="InterPro" id="IPR035911">
    <property type="entry name" value="MurE/MurF_N"/>
</dbReference>
<dbReference type="Pfam" id="PF08245">
    <property type="entry name" value="Mur_ligase_M"/>
    <property type="match status" value="1"/>
</dbReference>
<evidence type="ECO:0000256" key="1">
    <source>
        <dbReference type="ARBA" id="ARBA00022490"/>
    </source>
</evidence>
<proteinExistence type="inferred from homology"/>
<comment type="similarity">
    <text evidence="10">Belongs to the MurCDEF family. MurF subfamily.</text>
</comment>
<dbReference type="Gene3D" id="3.40.1390.10">
    <property type="entry name" value="MurE/MurF, N-terminal domain"/>
    <property type="match status" value="1"/>
</dbReference>
<evidence type="ECO:0000256" key="11">
    <source>
        <dbReference type="RuleBase" id="RU004136"/>
    </source>
</evidence>
<dbReference type="Gene3D" id="3.90.190.20">
    <property type="entry name" value="Mur ligase, C-terminal domain"/>
    <property type="match status" value="1"/>
</dbReference>
<keyword evidence="6 10" id="KW-0133">Cell shape</keyword>
<accession>A0A8G2BID0</accession>
<evidence type="ECO:0000259" key="13">
    <source>
        <dbReference type="Pfam" id="PF02875"/>
    </source>
</evidence>
<dbReference type="GO" id="GO:0009252">
    <property type="term" value="P:peptidoglycan biosynthetic process"/>
    <property type="evidence" value="ECO:0007669"/>
    <property type="project" value="UniProtKB-UniRule"/>
</dbReference>
<dbReference type="GO" id="GO:0047480">
    <property type="term" value="F:UDP-N-acetylmuramoyl-tripeptide-D-alanyl-D-alanine ligase activity"/>
    <property type="evidence" value="ECO:0007669"/>
    <property type="project" value="UniProtKB-UniRule"/>
</dbReference>
<dbReference type="SUPFAM" id="SSF63418">
    <property type="entry name" value="MurE/MurF N-terminal domain"/>
    <property type="match status" value="1"/>
</dbReference>
<evidence type="ECO:0000259" key="12">
    <source>
        <dbReference type="Pfam" id="PF01225"/>
    </source>
</evidence>
<dbReference type="RefSeq" id="WP_093150853.1">
    <property type="nucleotide sequence ID" value="NZ_FNBW01000007.1"/>
</dbReference>
<dbReference type="Pfam" id="PF01225">
    <property type="entry name" value="Mur_ligase"/>
    <property type="match status" value="1"/>
</dbReference>
<evidence type="ECO:0000256" key="10">
    <source>
        <dbReference type="HAMAP-Rule" id="MF_02019"/>
    </source>
</evidence>
<reference evidence="15 16" key="1">
    <citation type="submission" date="2016-10" db="EMBL/GenBank/DDBJ databases">
        <authorList>
            <person name="Varghese N."/>
            <person name="Submissions S."/>
        </authorList>
    </citation>
    <scope>NUCLEOTIDE SEQUENCE [LARGE SCALE GENOMIC DNA]</scope>
    <source>
        <strain evidence="15 16">DSM 18839</strain>
    </source>
</reference>
<feature type="domain" description="Mur ligase central" evidence="14">
    <location>
        <begin position="108"/>
        <end position="297"/>
    </location>
</feature>
<dbReference type="GO" id="GO:0051301">
    <property type="term" value="P:cell division"/>
    <property type="evidence" value="ECO:0007669"/>
    <property type="project" value="UniProtKB-KW"/>
</dbReference>
<dbReference type="AlphaFoldDB" id="A0A8G2BID0"/>
<evidence type="ECO:0000256" key="6">
    <source>
        <dbReference type="ARBA" id="ARBA00022960"/>
    </source>
</evidence>
<dbReference type="SUPFAM" id="SSF53244">
    <property type="entry name" value="MurD-like peptide ligases, peptide-binding domain"/>
    <property type="match status" value="1"/>
</dbReference>
<comment type="subcellular location">
    <subcellularLocation>
        <location evidence="10 11">Cytoplasm</location>
    </subcellularLocation>
</comment>
<comment type="pathway">
    <text evidence="10 11">Cell wall biogenesis; peptidoglycan biosynthesis.</text>
</comment>
<dbReference type="EC" id="6.3.2.10" evidence="10 11"/>
<dbReference type="PANTHER" id="PTHR43024">
    <property type="entry name" value="UDP-N-ACETYLMURAMOYL-TRIPEPTIDE--D-ALANYL-D-ALANINE LIGASE"/>
    <property type="match status" value="1"/>
</dbReference>
<dbReference type="GO" id="GO:0005524">
    <property type="term" value="F:ATP binding"/>
    <property type="evidence" value="ECO:0007669"/>
    <property type="project" value="UniProtKB-UniRule"/>
</dbReference>
<sequence length="477" mass="49173">MTALWTRDAAVEATQGQAHGPDWSASGVTIDSRKIAAGDLFVALPGERVDGHDYVAAALQAGAAAALVSRVPEGLEDAPLLVVTDVLEGLEDLARAARARSQARIVAVTGSVGKTGTKEMLAACLAVHGRTVASVGNLNNHIGAPLSLARLPRDCDFAVFELGMNHADEIRPLTRLVAPHATVITNVEPVHIEFFDGIDGIADAKAEILEGLEPGGIAVLNADNASFERIRARARTLGVDRIATFGQGATCDVRGLAIEPGTDGTRVTATVAGVEMHWTVGGIGQHWGFNSLGVVAVLHALKLDIAPCLERLATVSAMRGRGGQIALATADGGSALLIDESYNASPPAVRAALSVFGGTRAARRILVLGDMRELGETAPTAHAGLKDAVEATQPDAIYLCGDAMAHLRDALGPDRVTLWTPTAGALADAVADNVKDGDVVLIKGSLAMGMKAIVTALEAAGKDETGTPASRIRAGGR</sequence>
<evidence type="ECO:0000256" key="7">
    <source>
        <dbReference type="ARBA" id="ARBA00022984"/>
    </source>
</evidence>
<dbReference type="InterPro" id="IPR036565">
    <property type="entry name" value="Mur-like_cat_sf"/>
</dbReference>
<organism evidence="15 16">
    <name type="scientific">Thalassobaculum litoreum DSM 18839</name>
    <dbReference type="NCBI Taxonomy" id="1123362"/>
    <lineage>
        <taxon>Bacteria</taxon>
        <taxon>Pseudomonadati</taxon>
        <taxon>Pseudomonadota</taxon>
        <taxon>Alphaproteobacteria</taxon>
        <taxon>Rhodospirillales</taxon>
        <taxon>Thalassobaculaceae</taxon>
        <taxon>Thalassobaculum</taxon>
    </lineage>
</organism>
<dbReference type="Proteomes" id="UP000198615">
    <property type="component" value="Unassembled WGS sequence"/>
</dbReference>
<comment type="function">
    <text evidence="10 11">Involved in cell wall formation. Catalyzes the final step in the synthesis of UDP-N-acetylmuramoyl-pentapeptide, the precursor of murein.</text>
</comment>
<dbReference type="InterPro" id="IPR004101">
    <property type="entry name" value="Mur_ligase_C"/>
</dbReference>
<dbReference type="GO" id="GO:0008360">
    <property type="term" value="P:regulation of cell shape"/>
    <property type="evidence" value="ECO:0007669"/>
    <property type="project" value="UniProtKB-KW"/>
</dbReference>
<keyword evidence="3 10" id="KW-0132">Cell division</keyword>
<comment type="caution">
    <text evidence="10">Lacks conserved residue(s) required for the propagation of feature annotation.</text>
</comment>
<evidence type="ECO:0000256" key="2">
    <source>
        <dbReference type="ARBA" id="ARBA00022598"/>
    </source>
</evidence>
<feature type="domain" description="Mur ligase N-terminal catalytic" evidence="12">
    <location>
        <begin position="26"/>
        <end position="72"/>
    </location>
</feature>
<keyword evidence="16" id="KW-1185">Reference proteome</keyword>
<evidence type="ECO:0000259" key="14">
    <source>
        <dbReference type="Pfam" id="PF08245"/>
    </source>
</evidence>
<keyword evidence="5 10" id="KW-0067">ATP-binding</keyword>
<keyword evidence="1 10" id="KW-0963">Cytoplasm</keyword>
<dbReference type="OrthoDB" id="9800958at2"/>
<keyword evidence="2 10" id="KW-0436">Ligase</keyword>
<evidence type="ECO:0000256" key="8">
    <source>
        <dbReference type="ARBA" id="ARBA00023306"/>
    </source>
</evidence>
<dbReference type="NCBIfam" id="TIGR01143">
    <property type="entry name" value="murF"/>
    <property type="match status" value="1"/>
</dbReference>
<dbReference type="InterPro" id="IPR051046">
    <property type="entry name" value="MurCDEF_CellWall_CoF430Synth"/>
</dbReference>
<comment type="caution">
    <text evidence="15">The sequence shown here is derived from an EMBL/GenBank/DDBJ whole genome shotgun (WGS) entry which is preliminary data.</text>
</comment>
<evidence type="ECO:0000313" key="15">
    <source>
        <dbReference type="EMBL" id="SDF86220.1"/>
    </source>
</evidence>
<evidence type="ECO:0000256" key="9">
    <source>
        <dbReference type="ARBA" id="ARBA00023316"/>
    </source>
</evidence>
<feature type="domain" description="Mur ligase C-terminal" evidence="13">
    <location>
        <begin position="337"/>
        <end position="445"/>
    </location>
</feature>
<keyword evidence="9 10" id="KW-0961">Cell wall biogenesis/degradation</keyword>
<evidence type="ECO:0000256" key="4">
    <source>
        <dbReference type="ARBA" id="ARBA00022741"/>
    </source>
</evidence>
<comment type="catalytic activity">
    <reaction evidence="10 11">
        <text>D-alanyl-D-alanine + UDP-N-acetyl-alpha-D-muramoyl-L-alanyl-gamma-D-glutamyl-meso-2,6-diaminopimelate + ATP = UDP-N-acetyl-alpha-D-muramoyl-L-alanyl-gamma-D-glutamyl-meso-2,6-diaminopimeloyl-D-alanyl-D-alanine + ADP + phosphate + H(+)</text>
        <dbReference type="Rhea" id="RHEA:28374"/>
        <dbReference type="ChEBI" id="CHEBI:15378"/>
        <dbReference type="ChEBI" id="CHEBI:30616"/>
        <dbReference type="ChEBI" id="CHEBI:43474"/>
        <dbReference type="ChEBI" id="CHEBI:57822"/>
        <dbReference type="ChEBI" id="CHEBI:61386"/>
        <dbReference type="ChEBI" id="CHEBI:83905"/>
        <dbReference type="ChEBI" id="CHEBI:456216"/>
        <dbReference type="EC" id="6.3.2.10"/>
    </reaction>
</comment>
<keyword evidence="8 10" id="KW-0131">Cell cycle</keyword>
<dbReference type="InterPro" id="IPR013221">
    <property type="entry name" value="Mur_ligase_cen"/>
</dbReference>
<gene>
    <name evidence="10" type="primary">murF</name>
    <name evidence="15" type="ORF">SAMN05660686_02589</name>
</gene>
<evidence type="ECO:0000256" key="5">
    <source>
        <dbReference type="ARBA" id="ARBA00022840"/>
    </source>
</evidence>